<accession>A0A2U2J957</accession>
<feature type="transmembrane region" description="Helical" evidence="1">
    <location>
        <begin position="27"/>
        <end position="45"/>
    </location>
</feature>
<keyword evidence="1" id="KW-0812">Transmembrane</keyword>
<organism evidence="2 3">
    <name type="scientific">Polaribacter aquimarinus</name>
    <dbReference type="NCBI Taxonomy" id="2100726"/>
    <lineage>
        <taxon>Bacteria</taxon>
        <taxon>Pseudomonadati</taxon>
        <taxon>Bacteroidota</taxon>
        <taxon>Flavobacteriia</taxon>
        <taxon>Flavobacteriales</taxon>
        <taxon>Flavobacteriaceae</taxon>
    </lineage>
</organism>
<sequence length="951" mass="110663">MENLDIMRLLTKSIKEIPKSNPMKKKVFYYICIAFFCCLNTSLFAQEKKTFIKTSKNSYSEKIYLQLNSTVFTSDQTIWFKTIITDLNQKPTSLSNVLYVDLVDFDERIVASKLLKIENSIGDGFFDLQEIRPLSEGKYMVRAYTKWNTNFKDNLVSKLYIDIFKTRKKNLNKEPIREVTISEKANSQLELSAKIFPKVINPKFKGKLKIYLSIDGKRDSLIIKKNKEKEYAFDYLLPKNTVKAKIDVQLDSVRIKNFDYKSFSSFSKSIAIDKDYINLQFFPEGGKLVDGLTSIVAFKALDYKNEGISVKGIIKDENGLKITEFKSNQLGMGLYQLKADKTKRYTAVISKDNTTNYTFKLPKIYEKGYVLNAKISKDFFKLQIRSNFSQSDSLLVKAQARGITYFNKKIQCKKGKVKMAFKKSLFPEGIITFTVFNKLNQPICERLVFNYKEDSNRLKITTKPVKKEYYQRDKVEFDIKINQGIQSKINTSLLVINKEQLGKMQLNRSNILSYFLLESELKGKIEQPQFYFDTKNKHRVYAMDALLLTQGWRNYIFKPTKDKIEFKYQPEKGLQISGSIEEYSKRKRKRKKPLELTLMAKGKKDIQAGVTAMDSLGRFSFDLSDTYNDNLEYVIQTKNHKGRKKELTLNIDKHKPLTVNFKKQETLQLAEKYNSYVRENRKRYAKLNPFKVDENGFVLDEIIVKTRLLSPIQKNMTEEHGEPDVIIEDKELKTKIKKWSYGLYSILIFNYANDVVVKNRTSPFGEHYLYAHVYESDLTFAIVDGIPVHIRDYPLLDAIPPEEIKSVEIIKWPKNKHKYCLDIFDSYCMGDYDIAFLNIYSYTGKGLFGISKAKGIFKNTLPSFSVKKEFYAPKHKNLTKSDWDTPDLRSTVFWKPNVALDKNNTGKVEFYTDDNIGKMLVIIESISKNGKLGYYETTFNVHKKVDKNDIK</sequence>
<dbReference type="AlphaFoldDB" id="A0A2U2J957"/>
<proteinExistence type="predicted"/>
<name>A0A2U2J957_9FLAO</name>
<evidence type="ECO:0000313" key="2">
    <source>
        <dbReference type="EMBL" id="PWG04870.1"/>
    </source>
</evidence>
<comment type="caution">
    <text evidence="2">The sequence shown here is derived from an EMBL/GenBank/DDBJ whole genome shotgun (WGS) entry which is preliminary data.</text>
</comment>
<reference evidence="2 3" key="1">
    <citation type="submission" date="2018-05" db="EMBL/GenBank/DDBJ databases">
        <title>Polaribacter aquimarinus sp. nov., isolated from sediment in a sediment of sea.</title>
        <authorList>
            <person name="Lu D."/>
        </authorList>
    </citation>
    <scope>NUCLEOTIDE SEQUENCE [LARGE SCALE GENOMIC DNA]</scope>
    <source>
        <strain evidence="2 3">ZY113</strain>
    </source>
</reference>
<dbReference type="EMBL" id="QFFG01000004">
    <property type="protein sequence ID" value="PWG04870.1"/>
    <property type="molecule type" value="Genomic_DNA"/>
</dbReference>
<keyword evidence="3" id="KW-1185">Reference proteome</keyword>
<evidence type="ECO:0000313" key="3">
    <source>
        <dbReference type="Proteomes" id="UP000245670"/>
    </source>
</evidence>
<protein>
    <recommendedName>
        <fullName evidence="4">Macroglobulin domain-containing protein</fullName>
    </recommendedName>
</protein>
<dbReference type="Proteomes" id="UP000245670">
    <property type="component" value="Unassembled WGS sequence"/>
</dbReference>
<keyword evidence="1" id="KW-0472">Membrane</keyword>
<evidence type="ECO:0008006" key="4">
    <source>
        <dbReference type="Google" id="ProtNLM"/>
    </source>
</evidence>
<evidence type="ECO:0000256" key="1">
    <source>
        <dbReference type="SAM" id="Phobius"/>
    </source>
</evidence>
<keyword evidence="1" id="KW-1133">Transmembrane helix</keyword>
<gene>
    <name evidence="2" type="ORF">DIS07_10390</name>
</gene>